<sequence length="85" mass="9489">MHSFSFLLPGTIAPLNRLRTIFAFVAAVALFVFGVLAAVEANRLWSEYPTYHDHRNAVIAAVIAFVGMIIYILEAVARNRKSRIV</sequence>
<dbReference type="OrthoDB" id="10054913at2759"/>
<reference evidence="3" key="1">
    <citation type="submission" date="2021-02" db="EMBL/GenBank/DDBJ databases">
        <authorList>
            <person name="Nowell W R."/>
        </authorList>
    </citation>
    <scope>NUCLEOTIDE SEQUENCE</scope>
</reference>
<evidence type="ECO:0000313" key="6">
    <source>
        <dbReference type="Proteomes" id="UP000663829"/>
    </source>
</evidence>
<gene>
    <name evidence="3" type="ORF">GPM918_LOCUS15929</name>
    <name evidence="2" type="ORF">OVA965_LOCUS8861</name>
    <name evidence="5" type="ORF">SRO942_LOCUS15927</name>
    <name evidence="4" type="ORF">TMI583_LOCUS8857</name>
</gene>
<keyword evidence="1" id="KW-1133">Transmembrane helix</keyword>
<accession>A0A814JXY0</accession>
<dbReference type="EMBL" id="CAJOBA010003048">
    <property type="protein sequence ID" value="CAF3668737.1"/>
    <property type="molecule type" value="Genomic_DNA"/>
</dbReference>
<protein>
    <submittedName>
        <fullName evidence="3">Uncharacterized protein</fullName>
    </submittedName>
</protein>
<keyword evidence="1" id="KW-0812">Transmembrane</keyword>
<dbReference type="Proteomes" id="UP000663829">
    <property type="component" value="Unassembled WGS sequence"/>
</dbReference>
<dbReference type="EMBL" id="CAJNOQ010004085">
    <property type="protein sequence ID" value="CAF1043989.1"/>
    <property type="molecule type" value="Genomic_DNA"/>
</dbReference>
<dbReference type="EMBL" id="CAJOBC010004084">
    <property type="protein sequence ID" value="CAF3814011.1"/>
    <property type="molecule type" value="Genomic_DNA"/>
</dbReference>
<comment type="caution">
    <text evidence="3">The sequence shown here is derived from an EMBL/GenBank/DDBJ whole genome shotgun (WGS) entry which is preliminary data.</text>
</comment>
<dbReference type="AlphaFoldDB" id="A0A814JXY0"/>
<organism evidence="3 6">
    <name type="scientific">Didymodactylos carnosus</name>
    <dbReference type="NCBI Taxonomy" id="1234261"/>
    <lineage>
        <taxon>Eukaryota</taxon>
        <taxon>Metazoa</taxon>
        <taxon>Spiralia</taxon>
        <taxon>Gnathifera</taxon>
        <taxon>Rotifera</taxon>
        <taxon>Eurotatoria</taxon>
        <taxon>Bdelloidea</taxon>
        <taxon>Philodinida</taxon>
        <taxon>Philodinidae</taxon>
        <taxon>Didymodactylos</taxon>
    </lineage>
</organism>
<evidence type="ECO:0000313" key="3">
    <source>
        <dbReference type="EMBL" id="CAF1043989.1"/>
    </source>
</evidence>
<proteinExistence type="predicted"/>
<evidence type="ECO:0000313" key="5">
    <source>
        <dbReference type="EMBL" id="CAF3814011.1"/>
    </source>
</evidence>
<dbReference type="Proteomes" id="UP000677228">
    <property type="component" value="Unassembled WGS sequence"/>
</dbReference>
<dbReference type="EMBL" id="CAJNOK010003047">
    <property type="protein sequence ID" value="CAF0885762.1"/>
    <property type="molecule type" value="Genomic_DNA"/>
</dbReference>
<dbReference type="Proteomes" id="UP000682733">
    <property type="component" value="Unassembled WGS sequence"/>
</dbReference>
<evidence type="ECO:0000313" key="4">
    <source>
        <dbReference type="EMBL" id="CAF3668737.1"/>
    </source>
</evidence>
<dbReference type="Proteomes" id="UP000681722">
    <property type="component" value="Unassembled WGS sequence"/>
</dbReference>
<evidence type="ECO:0000313" key="2">
    <source>
        <dbReference type="EMBL" id="CAF0885762.1"/>
    </source>
</evidence>
<feature type="transmembrane region" description="Helical" evidence="1">
    <location>
        <begin position="21"/>
        <end position="39"/>
    </location>
</feature>
<keyword evidence="1" id="KW-0472">Membrane</keyword>
<evidence type="ECO:0000256" key="1">
    <source>
        <dbReference type="SAM" id="Phobius"/>
    </source>
</evidence>
<name>A0A814JXY0_9BILA</name>
<keyword evidence="6" id="KW-1185">Reference proteome</keyword>
<feature type="transmembrane region" description="Helical" evidence="1">
    <location>
        <begin position="59"/>
        <end position="77"/>
    </location>
</feature>